<keyword evidence="2" id="KW-1185">Reference proteome</keyword>
<gene>
    <name evidence="1" type="ORF">LAZ67_5001796</name>
</gene>
<evidence type="ECO:0000313" key="1">
    <source>
        <dbReference type="EMBL" id="UYV67731.1"/>
    </source>
</evidence>
<evidence type="ECO:0000313" key="2">
    <source>
        <dbReference type="Proteomes" id="UP001235939"/>
    </source>
</evidence>
<name>A0ABY6KFV3_9ARAC</name>
<sequence length="93" mass="10233">MHASAVVIQTSPKVLQAVLGELGVFRLALRASFSQLVNHLVAVYVNVRGYPLERDLVFVLRICKKTSTYVFPRDAAERDLASTGESVVIMNSV</sequence>
<proteinExistence type="predicted"/>
<accession>A0ABY6KFV3</accession>
<dbReference type="EMBL" id="CP092867">
    <property type="protein sequence ID" value="UYV67731.1"/>
    <property type="molecule type" value="Genomic_DNA"/>
</dbReference>
<organism evidence="1 2">
    <name type="scientific">Cordylochernes scorpioides</name>
    <dbReference type="NCBI Taxonomy" id="51811"/>
    <lineage>
        <taxon>Eukaryota</taxon>
        <taxon>Metazoa</taxon>
        <taxon>Ecdysozoa</taxon>
        <taxon>Arthropoda</taxon>
        <taxon>Chelicerata</taxon>
        <taxon>Arachnida</taxon>
        <taxon>Pseudoscorpiones</taxon>
        <taxon>Cheliferoidea</taxon>
        <taxon>Chernetidae</taxon>
        <taxon>Cordylochernes</taxon>
    </lineage>
</organism>
<dbReference type="Proteomes" id="UP001235939">
    <property type="component" value="Chromosome 05"/>
</dbReference>
<reference evidence="1 2" key="1">
    <citation type="submission" date="2022-01" db="EMBL/GenBank/DDBJ databases">
        <title>A chromosomal length assembly of Cordylochernes scorpioides.</title>
        <authorList>
            <person name="Zeh D."/>
            <person name="Zeh J."/>
        </authorList>
    </citation>
    <scope>NUCLEOTIDE SEQUENCE [LARGE SCALE GENOMIC DNA]</scope>
    <source>
        <strain evidence="1">IN4F17</strain>
        <tissue evidence="1">Whole Body</tissue>
    </source>
</reference>
<protein>
    <submittedName>
        <fullName evidence="1">Uncharacterized protein</fullName>
    </submittedName>
</protein>